<dbReference type="Proteomes" id="UP000245462">
    <property type="component" value="Unassembled WGS sequence"/>
</dbReference>
<feature type="domain" description="Fumarylacetoacetase-like C-terminal" evidence="2">
    <location>
        <begin position="2"/>
        <end position="218"/>
    </location>
</feature>
<dbReference type="Pfam" id="PF01557">
    <property type="entry name" value="FAA_hydrolase"/>
    <property type="match status" value="1"/>
</dbReference>
<dbReference type="SUPFAM" id="SSF56529">
    <property type="entry name" value="FAH"/>
    <property type="match status" value="1"/>
</dbReference>
<evidence type="ECO:0000256" key="1">
    <source>
        <dbReference type="ARBA" id="ARBA00022723"/>
    </source>
</evidence>
<dbReference type="RefSeq" id="WP_116678336.1">
    <property type="nucleotide sequence ID" value="NZ_JBGYVJ010000195.1"/>
</dbReference>
<dbReference type="AlphaFoldDB" id="A0A2U1FSK5"/>
<dbReference type="PANTHER" id="PTHR11820">
    <property type="entry name" value="ACYLPYRUVASE"/>
    <property type="match status" value="1"/>
</dbReference>
<name>A0A2U1FSK5_9PORP</name>
<comment type="caution">
    <text evidence="3">The sequence shown here is derived from an EMBL/GenBank/DDBJ whole genome shotgun (WGS) entry which is preliminary data.</text>
</comment>
<dbReference type="OrthoDB" id="9805307at2"/>
<reference evidence="3 4" key="1">
    <citation type="submission" date="2018-04" db="EMBL/GenBank/DDBJ databases">
        <title>Genomic Encyclopedia of Type Strains, Phase IV (KMG-IV): sequencing the most valuable type-strain genomes for metagenomic binning, comparative biology and taxonomic classification.</title>
        <authorList>
            <person name="Goeker M."/>
        </authorList>
    </citation>
    <scope>NUCLEOTIDE SEQUENCE [LARGE SCALE GENOMIC DNA]</scope>
    <source>
        <strain evidence="3 4">DSM 28520</strain>
    </source>
</reference>
<sequence length="221" mass="24890">MKIIAVGMNYSAHVSEMQRADLLPLSPAAADRAGRRIDAEPEPVFFLKGDTLLREGYPFFYPDFSDEIHYETELVVRIDRVGKCIAERFAHRYYSEVSVGIDFTARDLQRRAKAEGLPWTTAKAFDNAAAVGQWVKKETLQHDVQELDFRLDVDGHTVQSGNTRDMLHSVDRLVAYASRFFMLRMGDILFTGTPAGVGPIAIGQHLEAFLEGRKLLDISIK</sequence>
<proteinExistence type="predicted"/>
<keyword evidence="4" id="KW-1185">Reference proteome</keyword>
<dbReference type="InterPro" id="IPR036663">
    <property type="entry name" value="Fumarylacetoacetase_C_sf"/>
</dbReference>
<keyword evidence="1" id="KW-0479">Metal-binding</keyword>
<dbReference type="InterPro" id="IPR011234">
    <property type="entry name" value="Fumarylacetoacetase-like_C"/>
</dbReference>
<protein>
    <submittedName>
        <fullName evidence="3">2-keto-4-pentenoate hydratase/2-oxohepta-3-ene-1,7-dioic acid hydratase in catechol pathway</fullName>
    </submittedName>
</protein>
<evidence type="ECO:0000313" key="4">
    <source>
        <dbReference type="Proteomes" id="UP000245462"/>
    </source>
</evidence>
<dbReference type="EMBL" id="QEKY01000001">
    <property type="protein sequence ID" value="PVZ15149.1"/>
    <property type="molecule type" value="Genomic_DNA"/>
</dbReference>
<evidence type="ECO:0000313" key="3">
    <source>
        <dbReference type="EMBL" id="PVZ15149.1"/>
    </source>
</evidence>
<dbReference type="GO" id="GO:0046872">
    <property type="term" value="F:metal ion binding"/>
    <property type="evidence" value="ECO:0007669"/>
    <property type="project" value="UniProtKB-KW"/>
</dbReference>
<dbReference type="GeneID" id="94549784"/>
<evidence type="ECO:0000259" key="2">
    <source>
        <dbReference type="Pfam" id="PF01557"/>
    </source>
</evidence>
<dbReference type="PANTHER" id="PTHR11820:SF7">
    <property type="entry name" value="ACYLPYRUVASE FAHD1, MITOCHONDRIAL"/>
    <property type="match status" value="1"/>
</dbReference>
<gene>
    <name evidence="3" type="ORF">C7382_10180</name>
</gene>
<dbReference type="GO" id="GO:0018773">
    <property type="term" value="F:acetylpyruvate hydrolase activity"/>
    <property type="evidence" value="ECO:0007669"/>
    <property type="project" value="TreeGrafter"/>
</dbReference>
<accession>A0A2U1FSK5</accession>
<dbReference type="Gene3D" id="3.90.850.10">
    <property type="entry name" value="Fumarylacetoacetase-like, C-terminal domain"/>
    <property type="match status" value="1"/>
</dbReference>
<organism evidence="3 4">
    <name type="scientific">Porphyromonas loveana</name>
    <dbReference type="NCBI Taxonomy" id="1884669"/>
    <lineage>
        <taxon>Bacteria</taxon>
        <taxon>Pseudomonadati</taxon>
        <taxon>Bacteroidota</taxon>
        <taxon>Bacteroidia</taxon>
        <taxon>Bacteroidales</taxon>
        <taxon>Porphyromonadaceae</taxon>
        <taxon>Porphyromonas</taxon>
    </lineage>
</organism>